<dbReference type="EC" id="2.7.7.49" evidence="1"/>
<comment type="catalytic activity">
    <reaction evidence="9">
        <text>DNA(n) + a 2'-deoxyribonucleoside 5'-triphosphate = DNA(n+1) + diphosphate</text>
        <dbReference type="Rhea" id="RHEA:22508"/>
        <dbReference type="Rhea" id="RHEA-COMP:17339"/>
        <dbReference type="Rhea" id="RHEA-COMP:17340"/>
        <dbReference type="ChEBI" id="CHEBI:33019"/>
        <dbReference type="ChEBI" id="CHEBI:61560"/>
        <dbReference type="ChEBI" id="CHEBI:173112"/>
        <dbReference type="EC" id="2.7.7.49"/>
    </reaction>
</comment>
<comment type="similarity">
    <text evidence="8">Belongs to the bacterial reverse transcriptase family.</text>
</comment>
<dbReference type="EMBL" id="JAGKQQ010000001">
    <property type="protein sequence ID" value="MBP3954195.1"/>
    <property type="molecule type" value="Genomic_DNA"/>
</dbReference>
<feature type="domain" description="Reverse transcriptase" evidence="11">
    <location>
        <begin position="190"/>
        <end position="424"/>
    </location>
</feature>
<feature type="signal peptide" evidence="10">
    <location>
        <begin position="1"/>
        <end position="19"/>
    </location>
</feature>
<keyword evidence="3" id="KW-0548">Nucleotidyltransferase</keyword>
<evidence type="ECO:0000256" key="7">
    <source>
        <dbReference type="ARBA" id="ARBA00023118"/>
    </source>
</evidence>
<comment type="caution">
    <text evidence="12">The sequence shown here is derived from an EMBL/GenBank/DDBJ whole genome shotgun (WGS) entry which is preliminary data.</text>
</comment>
<dbReference type="PRINTS" id="PR00866">
    <property type="entry name" value="RNADNAPOLMS"/>
</dbReference>
<keyword evidence="7" id="KW-0051">Antiviral defense</keyword>
<dbReference type="GO" id="GO:0003964">
    <property type="term" value="F:RNA-directed DNA polymerase activity"/>
    <property type="evidence" value="ECO:0007669"/>
    <property type="project" value="UniProtKB-KW"/>
</dbReference>
<accession>A0ABS5BKJ6</accession>
<reference evidence="12 13" key="1">
    <citation type="submission" date="2021-04" db="EMBL/GenBank/DDBJ databases">
        <authorList>
            <person name="Ivanova A."/>
        </authorList>
    </citation>
    <scope>NUCLEOTIDE SEQUENCE [LARGE SCALE GENOMIC DNA]</scope>
    <source>
        <strain evidence="12 13">G18</strain>
    </source>
</reference>
<evidence type="ECO:0000256" key="4">
    <source>
        <dbReference type="ARBA" id="ARBA00022723"/>
    </source>
</evidence>
<evidence type="ECO:0000256" key="3">
    <source>
        <dbReference type="ARBA" id="ARBA00022695"/>
    </source>
</evidence>
<dbReference type="RefSeq" id="WP_210652338.1">
    <property type="nucleotide sequence ID" value="NZ_JAGKQQ010000001.1"/>
</dbReference>
<keyword evidence="10" id="KW-0732">Signal</keyword>
<evidence type="ECO:0000256" key="2">
    <source>
        <dbReference type="ARBA" id="ARBA00022679"/>
    </source>
</evidence>
<evidence type="ECO:0000256" key="5">
    <source>
        <dbReference type="ARBA" id="ARBA00022842"/>
    </source>
</evidence>
<dbReference type="InterPro" id="IPR051083">
    <property type="entry name" value="GrpII_Intron_Splice-Mob/Def"/>
</dbReference>
<evidence type="ECO:0000256" key="9">
    <source>
        <dbReference type="ARBA" id="ARBA00048173"/>
    </source>
</evidence>
<keyword evidence="5" id="KW-0460">Magnesium</keyword>
<feature type="chain" id="PRO_5046071604" description="RNA-directed DNA polymerase" evidence="10">
    <location>
        <begin position="20"/>
        <end position="515"/>
    </location>
</feature>
<dbReference type="InterPro" id="IPR000477">
    <property type="entry name" value="RT_dom"/>
</dbReference>
<protein>
    <recommendedName>
        <fullName evidence="1">RNA-directed DNA polymerase</fullName>
        <ecNumber evidence="1">2.7.7.49</ecNumber>
    </recommendedName>
</protein>
<evidence type="ECO:0000256" key="8">
    <source>
        <dbReference type="ARBA" id="ARBA00034120"/>
    </source>
</evidence>
<evidence type="ECO:0000313" key="13">
    <source>
        <dbReference type="Proteomes" id="UP000676565"/>
    </source>
</evidence>
<dbReference type="PROSITE" id="PS50878">
    <property type="entry name" value="RT_POL"/>
    <property type="match status" value="1"/>
</dbReference>
<organism evidence="12 13">
    <name type="scientific">Gemmata palustris</name>
    <dbReference type="NCBI Taxonomy" id="2822762"/>
    <lineage>
        <taxon>Bacteria</taxon>
        <taxon>Pseudomonadati</taxon>
        <taxon>Planctomycetota</taxon>
        <taxon>Planctomycetia</taxon>
        <taxon>Gemmatales</taxon>
        <taxon>Gemmataceae</taxon>
        <taxon>Gemmata</taxon>
    </lineage>
</organism>
<keyword evidence="2" id="KW-0808">Transferase</keyword>
<evidence type="ECO:0000256" key="10">
    <source>
        <dbReference type="SAM" id="SignalP"/>
    </source>
</evidence>
<dbReference type="InterPro" id="IPR043502">
    <property type="entry name" value="DNA/RNA_pol_sf"/>
</dbReference>
<dbReference type="PANTHER" id="PTHR34047">
    <property type="entry name" value="NUCLEAR INTRON MATURASE 1, MITOCHONDRIAL-RELATED"/>
    <property type="match status" value="1"/>
</dbReference>
<gene>
    <name evidence="12" type="ORF">J8F10_02645</name>
</gene>
<dbReference type="PANTHER" id="PTHR34047:SF7">
    <property type="entry name" value="RNA-DIRECTED DNA POLYMERASE"/>
    <property type="match status" value="1"/>
</dbReference>
<dbReference type="CDD" id="cd03487">
    <property type="entry name" value="RT_Bac_retron_II"/>
    <property type="match status" value="1"/>
</dbReference>
<keyword evidence="4" id="KW-0479">Metal-binding</keyword>
<dbReference type="InterPro" id="IPR000123">
    <property type="entry name" value="Reverse_transcriptase_msDNA"/>
</dbReference>
<evidence type="ECO:0000259" key="11">
    <source>
        <dbReference type="PROSITE" id="PS50878"/>
    </source>
</evidence>
<dbReference type="Pfam" id="PF00078">
    <property type="entry name" value="RVT_1"/>
    <property type="match status" value="1"/>
</dbReference>
<name>A0ABS5BKJ6_9BACT</name>
<evidence type="ECO:0000256" key="1">
    <source>
        <dbReference type="ARBA" id="ARBA00012493"/>
    </source>
</evidence>
<keyword evidence="6 12" id="KW-0695">RNA-directed DNA polymerase</keyword>
<proteinExistence type="inferred from homology"/>
<dbReference type="SUPFAM" id="SSF56672">
    <property type="entry name" value="DNA/RNA polymerases"/>
    <property type="match status" value="1"/>
</dbReference>
<dbReference type="Proteomes" id="UP000676565">
    <property type="component" value="Unassembled WGS sequence"/>
</dbReference>
<sequence>MSAPRSAPAWLLLPLPANADTDAGLIATVEQYCATLPEAFKKLHDALDHVRALASYEPAVNRANVLIWEHLEALLSATEKKARLELIRYARDHFPERACSRVLRRFAKDPDMEVRRVVARAVRKAKIEEVAIPAQKDGDWNPTGWLLPSEGLKITRHKPGTRTQERSGVPILGKLKDVRKLLNIKSPNQLGFFLLASDHKNGPYTTHTIPKRDGSERKICAPKKQLKWVQKQILKHILSKVPPHPAAHGFVNGRSTVSNATPHVGAELIVKFDLKDFFPTIHYFRVMGLFASFGYQVDNCMFGTKDDAKQIAPVLARLCCYTPDPTQWGTATLPQGAPTSPAISNLVCRRLDARLMGLAKANKGTFTRYADDLTFSFPKAEGMNLGRFRWWVDQVCQREGFVVNQEKFRVIRDSQRQVVTGIVVNDALRVPRELRRELRAILHNCTTHDIESQAKRHPKFNGNVPAFTQYLRGIAAYLNMVQPEHGGALLRRVNELLGGPIEGADETPDVKAGDE</sequence>
<evidence type="ECO:0000313" key="12">
    <source>
        <dbReference type="EMBL" id="MBP3954195.1"/>
    </source>
</evidence>
<evidence type="ECO:0000256" key="6">
    <source>
        <dbReference type="ARBA" id="ARBA00022918"/>
    </source>
</evidence>
<keyword evidence="13" id="KW-1185">Reference proteome</keyword>